<keyword evidence="1" id="KW-1185">Reference proteome</keyword>
<dbReference type="Proteomes" id="UP000095287">
    <property type="component" value="Unplaced"/>
</dbReference>
<evidence type="ECO:0000313" key="1">
    <source>
        <dbReference type="Proteomes" id="UP000095287"/>
    </source>
</evidence>
<sequence>MTISSFDELCYDVAAAVMEFADCENAFQMRKLHPDSVWHRAAAERVEHLVFKSFIGVPEHGLPTAETIQLHHFMRDSDFKYAGEPFRARPRFVVYGTCKGNVHNGPQKKELPLEGLRLIASKAEMIKLQGIHLSADNVEFYSSLGGRYMTDLKVFDINYDHPQLLFDLIWNVVNRAGNPTTVELCANDIKPDFEDYVVKFYKIGYGHLFKRHNFPANDGSTLFIRKLMDAWMETRQSGLFNLTSMNKKFLEIPEGLVVKREQKGRIVASRLVVKEDGRYHFMMHQQQLHEDCSVRIIMTAIPRQPTNTEQN</sequence>
<name>A0A1I8A8C7_9BILA</name>
<dbReference type="WBParaSite" id="L893_g33862.t1">
    <property type="protein sequence ID" value="L893_g33862.t1"/>
    <property type="gene ID" value="L893_g33862"/>
</dbReference>
<organism evidence="1 2">
    <name type="scientific">Steinernema glaseri</name>
    <dbReference type="NCBI Taxonomy" id="37863"/>
    <lineage>
        <taxon>Eukaryota</taxon>
        <taxon>Metazoa</taxon>
        <taxon>Ecdysozoa</taxon>
        <taxon>Nematoda</taxon>
        <taxon>Chromadorea</taxon>
        <taxon>Rhabditida</taxon>
        <taxon>Tylenchina</taxon>
        <taxon>Panagrolaimomorpha</taxon>
        <taxon>Strongyloidoidea</taxon>
        <taxon>Steinernematidae</taxon>
        <taxon>Steinernema</taxon>
    </lineage>
</organism>
<protein>
    <submittedName>
        <fullName evidence="2">MaoC-like domain-containing protein</fullName>
    </submittedName>
</protein>
<evidence type="ECO:0000313" key="2">
    <source>
        <dbReference type="WBParaSite" id="L893_g33862.t1"/>
    </source>
</evidence>
<proteinExistence type="predicted"/>
<reference evidence="2" key="1">
    <citation type="submission" date="2016-11" db="UniProtKB">
        <authorList>
            <consortium name="WormBaseParasite"/>
        </authorList>
    </citation>
    <scope>IDENTIFICATION</scope>
</reference>
<accession>A0A1I8A8C7</accession>
<dbReference type="AlphaFoldDB" id="A0A1I8A8C7"/>